<dbReference type="SUPFAM" id="SSF52540">
    <property type="entry name" value="P-loop containing nucleoside triphosphate hydrolases"/>
    <property type="match status" value="1"/>
</dbReference>
<comment type="caution">
    <text evidence="1">The sequence shown here is derived from an EMBL/GenBank/DDBJ whole genome shotgun (WGS) entry which is preliminary data.</text>
</comment>
<protein>
    <submittedName>
        <fullName evidence="1">Toprim domain-containing protein</fullName>
    </submittedName>
</protein>
<dbReference type="Proteomes" id="UP001595967">
    <property type="component" value="Unassembled WGS sequence"/>
</dbReference>
<dbReference type="CDD" id="cd01029">
    <property type="entry name" value="TOPRIM_primases"/>
    <property type="match status" value="1"/>
</dbReference>
<dbReference type="Gene3D" id="3.40.1360.10">
    <property type="match status" value="1"/>
</dbReference>
<dbReference type="Pfam" id="PF13155">
    <property type="entry name" value="Toprim_2"/>
    <property type="match status" value="1"/>
</dbReference>
<name>A0ABV9GY51_9BURK</name>
<reference evidence="2" key="1">
    <citation type="journal article" date="2019" name="Int. J. Syst. Evol. Microbiol.">
        <title>The Global Catalogue of Microorganisms (GCM) 10K type strain sequencing project: providing services to taxonomists for standard genome sequencing and annotation.</title>
        <authorList>
            <consortium name="The Broad Institute Genomics Platform"/>
            <consortium name="The Broad Institute Genome Sequencing Center for Infectious Disease"/>
            <person name="Wu L."/>
            <person name="Ma J."/>
        </authorList>
    </citation>
    <scope>NUCLEOTIDE SEQUENCE [LARGE SCALE GENOMIC DNA]</scope>
    <source>
        <strain evidence="2">JCM 11650</strain>
    </source>
</reference>
<evidence type="ECO:0000313" key="1">
    <source>
        <dbReference type="EMBL" id="MFC4623096.1"/>
    </source>
</evidence>
<keyword evidence="2" id="KW-1185">Reference proteome</keyword>
<evidence type="ECO:0000313" key="2">
    <source>
        <dbReference type="Proteomes" id="UP001595967"/>
    </source>
</evidence>
<accession>A0ABV9GY51</accession>
<gene>
    <name evidence="1" type="ORF">ACFO3A_12835</name>
</gene>
<dbReference type="RefSeq" id="WP_377727008.1">
    <property type="nucleotide sequence ID" value="NZ_JBHSEW010000011.1"/>
</dbReference>
<proteinExistence type="predicted"/>
<organism evidence="1 2">
    <name type="scientific">Comamonas nitrativorans</name>
    <dbReference type="NCBI Taxonomy" id="108437"/>
    <lineage>
        <taxon>Bacteria</taxon>
        <taxon>Pseudomonadati</taxon>
        <taxon>Pseudomonadota</taxon>
        <taxon>Betaproteobacteria</taxon>
        <taxon>Burkholderiales</taxon>
        <taxon>Comamonadaceae</taxon>
        <taxon>Comamonas</taxon>
    </lineage>
</organism>
<dbReference type="InterPro" id="IPR034154">
    <property type="entry name" value="TOPRIM_DnaG/twinkle"/>
</dbReference>
<dbReference type="SUPFAM" id="SSF56731">
    <property type="entry name" value="DNA primase core"/>
    <property type="match status" value="1"/>
</dbReference>
<sequence>MSDLLDDIAQRLQADYSMKVVGKHLRQGLCPECSQKSLWTFAASPWVVRCERLNNCGYEAHARELYSDLFESWSDRVHKMEEAKPAAQRSPTAVADAYLREGRGFDLALIRGLYTQEQYYDAKADRGRGAGTATVRFVVGDTHWERLIDRPARFGKKKANFKYGGSYAGHWWAMPHLSFAAPNPAQPDAPQPPKALWLVEGIFDAIALAHHGIAAVALMSCSNYPEHALKAIAEQVEREGKQVSRPKLVWALDGDKAGREYTLRFVQRATEQGWECAAAQIPQQRGAPKQDWNDLHLRDRLQDKDVDTYRYHGALLLAQSAMDKALLIYNRTNRTEFDFDFGSRLYWFELNLAAYSKAKDALEKAQEEGPPGPYQSEREIRAKALEQSAVLKPIANCLPRALYFQRNEVTQEAWYYFSIAQPHDRRPVKGTFTSGHLSAASEFKKQLLNLAPGAIYSGSSVQLERMLLRQLEKIKVVQTVDFVGYSKEHKTYLLGDYAVSGGQVYEANEEDYFEIGKLSIKSLQRSIALHINTDRESQDKSWPQHLWNAFGPSGYVALAFWFSSLFAEQVRAEQMSFPFLEIVGEPGSGKTTLIQFLWKLFGRDYEGFDPSKSTASGRMRTFTQVSGLPIVLIESDRETKTGNSAHVKSFDWDELKDAYNGRNVRTTGVRTGGNETYEPPFRASIVISQNNQVQASQAIMERICHMTFTTRGHTKASFESAKKLETYEIEQLSGFLLACLKQEEHVLQTFQTETEKATSWLLEQDGIHKPRIAKNHAQLLAAVMAMYPLMRMSEAQFEAVRDQIVAMARERQHAISADHPLVQEFWEAFDYLDTIPKPSAGGPVHVPRLNHSRDKGLIAVNLNEFVEMASNHRQQVPPMSELKKVLRTSKTRRFVDASRAVNSALTNNHDKPDQGKTVRCWIFERNS</sequence>
<dbReference type="InterPro" id="IPR027417">
    <property type="entry name" value="P-loop_NTPase"/>
</dbReference>
<dbReference type="EMBL" id="JBHSEW010000011">
    <property type="protein sequence ID" value="MFC4623096.1"/>
    <property type="molecule type" value="Genomic_DNA"/>
</dbReference>